<dbReference type="STRING" id="1391654.AKJ09_07284"/>
<comment type="similarity">
    <text evidence="1">Belongs to the carbohydrate kinase PfkB family.</text>
</comment>
<keyword evidence="2" id="KW-0808">Transferase</keyword>
<dbReference type="InterPro" id="IPR011611">
    <property type="entry name" value="PfkB_dom"/>
</dbReference>
<dbReference type="Gene3D" id="3.40.1190.20">
    <property type="match status" value="1"/>
</dbReference>
<gene>
    <name evidence="5" type="ORF">AKJ09_07284</name>
</gene>
<dbReference type="PANTHER" id="PTHR43085:SF57">
    <property type="entry name" value="CARBOHYDRATE KINASE PFKB DOMAIN-CONTAINING PROTEIN"/>
    <property type="match status" value="1"/>
</dbReference>
<keyword evidence="6" id="KW-1185">Reference proteome</keyword>
<evidence type="ECO:0000313" key="6">
    <source>
        <dbReference type="Proteomes" id="UP000064967"/>
    </source>
</evidence>
<keyword evidence="3 5" id="KW-0418">Kinase</keyword>
<name>A0A0K1Q463_9BACT</name>
<dbReference type="OrthoDB" id="9808601at2"/>
<dbReference type="Pfam" id="PF00294">
    <property type="entry name" value="PfkB"/>
    <property type="match status" value="1"/>
</dbReference>
<proteinExistence type="inferred from homology"/>
<protein>
    <submittedName>
        <fullName evidence="5">2-dehydro-3-deoxygluconate kinase</fullName>
    </submittedName>
</protein>
<dbReference type="PANTHER" id="PTHR43085">
    <property type="entry name" value="HEXOKINASE FAMILY MEMBER"/>
    <property type="match status" value="1"/>
</dbReference>
<dbReference type="RefSeq" id="WP_146651882.1">
    <property type="nucleotide sequence ID" value="NZ_CP012333.1"/>
</dbReference>
<accession>A0A0K1Q463</accession>
<sequence length="300" mass="31278">MRAEAGGLLNASKPDRFDVICAGEALWNASAPTASSASAATAAAMRFQPGGGAVNAAVALAREGRRVGLATTLIDDTFGRLLLERVASLGVDVGGVSLAVPTDSIVFYDGTSGQVVNFRDEDQAFAIPENWSAEVLLLSGLSPVVSRAAALCKSARAARRMGTMVVIDVNAKLHVWAGRDPRAVHMVLREADVVRFSTADLAVLGMEIHEVRSKLRPNAILLTSNPSGITWVTGPFGELTCAPKSLDTILPRGAGDAFTAALCGELARKGDLAENQIATWDRALRQGLAAACSAASRARA</sequence>
<dbReference type="EMBL" id="CP012333">
    <property type="protein sequence ID" value="AKV00621.1"/>
    <property type="molecule type" value="Genomic_DNA"/>
</dbReference>
<dbReference type="SUPFAM" id="SSF53613">
    <property type="entry name" value="Ribokinase-like"/>
    <property type="match status" value="1"/>
</dbReference>
<dbReference type="InterPro" id="IPR029056">
    <property type="entry name" value="Ribokinase-like"/>
</dbReference>
<dbReference type="GO" id="GO:0016301">
    <property type="term" value="F:kinase activity"/>
    <property type="evidence" value="ECO:0007669"/>
    <property type="project" value="UniProtKB-KW"/>
</dbReference>
<evidence type="ECO:0000313" key="5">
    <source>
        <dbReference type="EMBL" id="AKV00621.1"/>
    </source>
</evidence>
<feature type="domain" description="Carbohydrate kinase PfkB" evidence="4">
    <location>
        <begin position="18"/>
        <end position="292"/>
    </location>
</feature>
<dbReference type="InterPro" id="IPR050306">
    <property type="entry name" value="PfkB_Carbo_kinase"/>
</dbReference>
<reference evidence="5 6" key="1">
    <citation type="submission" date="2015-08" db="EMBL/GenBank/DDBJ databases">
        <authorList>
            <person name="Babu N.S."/>
            <person name="Beckwith C.J."/>
            <person name="Beseler K.G."/>
            <person name="Brison A."/>
            <person name="Carone J.V."/>
            <person name="Caskin T.P."/>
            <person name="Diamond M."/>
            <person name="Durham M.E."/>
            <person name="Foxe J.M."/>
            <person name="Go M."/>
            <person name="Henderson B.A."/>
            <person name="Jones I.B."/>
            <person name="McGettigan J.A."/>
            <person name="Micheletti S.J."/>
            <person name="Nasrallah M.E."/>
            <person name="Ortiz D."/>
            <person name="Piller C.R."/>
            <person name="Privatt S.R."/>
            <person name="Schneider S.L."/>
            <person name="Sharp S."/>
            <person name="Smith T.C."/>
            <person name="Stanton J.D."/>
            <person name="Ullery H.E."/>
            <person name="Wilson R.J."/>
            <person name="Serrano M.G."/>
            <person name="Buck G."/>
            <person name="Lee V."/>
            <person name="Wang Y."/>
            <person name="Carvalho R."/>
            <person name="Voegtly L."/>
            <person name="Shi R."/>
            <person name="Duckworth R."/>
            <person name="Johnson A."/>
            <person name="Loviza R."/>
            <person name="Walstead R."/>
            <person name="Shah Z."/>
            <person name="Kiflezghi M."/>
            <person name="Wade K."/>
            <person name="Ball S.L."/>
            <person name="Bradley K.W."/>
            <person name="Asai D.J."/>
            <person name="Bowman C.A."/>
            <person name="Russell D.A."/>
            <person name="Pope W.H."/>
            <person name="Jacobs-Sera D."/>
            <person name="Hendrix R.W."/>
            <person name="Hatfull G.F."/>
        </authorList>
    </citation>
    <scope>NUCLEOTIDE SEQUENCE [LARGE SCALE GENOMIC DNA]</scope>
    <source>
        <strain evidence="5 6">DSM 27648</strain>
    </source>
</reference>
<evidence type="ECO:0000256" key="2">
    <source>
        <dbReference type="ARBA" id="ARBA00022679"/>
    </source>
</evidence>
<evidence type="ECO:0000256" key="1">
    <source>
        <dbReference type="ARBA" id="ARBA00010688"/>
    </source>
</evidence>
<dbReference type="KEGG" id="llu:AKJ09_07284"/>
<evidence type="ECO:0000256" key="3">
    <source>
        <dbReference type="ARBA" id="ARBA00022777"/>
    </source>
</evidence>
<organism evidence="5 6">
    <name type="scientific">Labilithrix luteola</name>
    <dbReference type="NCBI Taxonomy" id="1391654"/>
    <lineage>
        <taxon>Bacteria</taxon>
        <taxon>Pseudomonadati</taxon>
        <taxon>Myxococcota</taxon>
        <taxon>Polyangia</taxon>
        <taxon>Polyangiales</taxon>
        <taxon>Labilitrichaceae</taxon>
        <taxon>Labilithrix</taxon>
    </lineage>
</organism>
<dbReference type="Proteomes" id="UP000064967">
    <property type="component" value="Chromosome"/>
</dbReference>
<dbReference type="AlphaFoldDB" id="A0A0K1Q463"/>
<evidence type="ECO:0000259" key="4">
    <source>
        <dbReference type="Pfam" id="PF00294"/>
    </source>
</evidence>